<dbReference type="InterPro" id="IPR012337">
    <property type="entry name" value="RNaseH-like_sf"/>
</dbReference>
<dbReference type="Pfam" id="PF07727">
    <property type="entry name" value="RVT_2"/>
    <property type="match status" value="1"/>
</dbReference>
<evidence type="ECO:0000313" key="4">
    <source>
        <dbReference type="EMBL" id="RDX69159.1"/>
    </source>
</evidence>
<gene>
    <name evidence="4" type="ORF">CR513_51771</name>
</gene>
<sequence>MHHVICAHTHNQNGVVEKKHHHVAKLGLTLLAHATLSFKFWDYAFSTSVYLINRLPMSSLHFSIPYYKLFGQVPDYNFLKKFGCACTQPLIKGISVSLVMAEYEPLVASLLIFLLPQGTFGSLSPFHLDSIIYSSPISHYSTLPPTTYITFKSCSLRQFATSPFLASQHPPHAKKNQYLAMKDEYDALICNNTWTLVKLPPNRHPIGYKWVFRGKENPDGSINKHKAQLVAKGFHQRPGFDYNEMFSLALTHYWPL</sequence>
<dbReference type="GO" id="GO:0016787">
    <property type="term" value="F:hydrolase activity"/>
    <property type="evidence" value="ECO:0007669"/>
    <property type="project" value="UniProtKB-KW"/>
</dbReference>
<evidence type="ECO:0000259" key="3">
    <source>
        <dbReference type="Pfam" id="PF07727"/>
    </source>
</evidence>
<evidence type="ECO:0000256" key="1">
    <source>
        <dbReference type="ARBA" id="ARBA00022723"/>
    </source>
</evidence>
<keyword evidence="2" id="KW-0378">Hydrolase</keyword>
<dbReference type="AlphaFoldDB" id="A0A371ET92"/>
<dbReference type="GO" id="GO:0003676">
    <property type="term" value="F:nucleic acid binding"/>
    <property type="evidence" value="ECO:0007669"/>
    <property type="project" value="InterPro"/>
</dbReference>
<accession>A0A371ET92</accession>
<comment type="caution">
    <text evidence="4">The sequence shown here is derived from an EMBL/GenBank/DDBJ whole genome shotgun (WGS) entry which is preliminary data.</text>
</comment>
<evidence type="ECO:0000313" key="5">
    <source>
        <dbReference type="Proteomes" id="UP000257109"/>
    </source>
</evidence>
<dbReference type="PANTHER" id="PTHR42648">
    <property type="entry name" value="TRANSPOSASE, PUTATIVE-RELATED"/>
    <property type="match status" value="1"/>
</dbReference>
<keyword evidence="5" id="KW-1185">Reference proteome</keyword>
<keyword evidence="1" id="KW-0479">Metal-binding</keyword>
<dbReference type="Gene3D" id="3.30.420.10">
    <property type="entry name" value="Ribonuclease H-like superfamily/Ribonuclease H"/>
    <property type="match status" value="1"/>
</dbReference>
<dbReference type="OrthoDB" id="1938465at2759"/>
<reference evidence="4" key="1">
    <citation type="submission" date="2018-05" db="EMBL/GenBank/DDBJ databases">
        <title>Draft genome of Mucuna pruriens seed.</title>
        <authorList>
            <person name="Nnadi N.E."/>
            <person name="Vos R."/>
            <person name="Hasami M.H."/>
            <person name="Devisetty U.K."/>
            <person name="Aguiy J.C."/>
        </authorList>
    </citation>
    <scope>NUCLEOTIDE SEQUENCE [LARGE SCALE GENOMIC DNA]</scope>
    <source>
        <strain evidence="4">JCA_2017</strain>
    </source>
</reference>
<dbReference type="InterPro" id="IPR039537">
    <property type="entry name" value="Retrotran_Ty1/copia-like"/>
</dbReference>
<organism evidence="4 5">
    <name type="scientific">Mucuna pruriens</name>
    <name type="common">Velvet bean</name>
    <name type="synonym">Dolichos pruriens</name>
    <dbReference type="NCBI Taxonomy" id="157652"/>
    <lineage>
        <taxon>Eukaryota</taxon>
        <taxon>Viridiplantae</taxon>
        <taxon>Streptophyta</taxon>
        <taxon>Embryophyta</taxon>
        <taxon>Tracheophyta</taxon>
        <taxon>Spermatophyta</taxon>
        <taxon>Magnoliopsida</taxon>
        <taxon>eudicotyledons</taxon>
        <taxon>Gunneridae</taxon>
        <taxon>Pentapetalae</taxon>
        <taxon>rosids</taxon>
        <taxon>fabids</taxon>
        <taxon>Fabales</taxon>
        <taxon>Fabaceae</taxon>
        <taxon>Papilionoideae</taxon>
        <taxon>50 kb inversion clade</taxon>
        <taxon>NPAAA clade</taxon>
        <taxon>indigoferoid/millettioid clade</taxon>
        <taxon>Phaseoleae</taxon>
        <taxon>Mucuna</taxon>
    </lineage>
</organism>
<feature type="domain" description="Reverse transcriptase Ty1/copia-type" evidence="3">
    <location>
        <begin position="191"/>
        <end position="247"/>
    </location>
</feature>
<feature type="non-terminal residue" evidence="4">
    <location>
        <position position="1"/>
    </location>
</feature>
<dbReference type="GO" id="GO:0046872">
    <property type="term" value="F:metal ion binding"/>
    <property type="evidence" value="ECO:0007669"/>
    <property type="project" value="UniProtKB-KW"/>
</dbReference>
<dbReference type="PANTHER" id="PTHR42648:SF26">
    <property type="entry name" value="INTEGRASE CATALYTIC DOMAIN-CONTAINING PROTEIN"/>
    <property type="match status" value="1"/>
</dbReference>
<protein>
    <submittedName>
        <fullName evidence="4">Mitochondrial protein</fullName>
    </submittedName>
</protein>
<dbReference type="InterPro" id="IPR013103">
    <property type="entry name" value="RVT_2"/>
</dbReference>
<dbReference type="STRING" id="157652.A0A371ET92"/>
<dbReference type="Proteomes" id="UP000257109">
    <property type="component" value="Unassembled WGS sequence"/>
</dbReference>
<proteinExistence type="predicted"/>
<dbReference type="SUPFAM" id="SSF53098">
    <property type="entry name" value="Ribonuclease H-like"/>
    <property type="match status" value="1"/>
</dbReference>
<dbReference type="InterPro" id="IPR036397">
    <property type="entry name" value="RNaseH_sf"/>
</dbReference>
<name>A0A371ET92_MUCPR</name>
<dbReference type="EMBL" id="QJKJ01012237">
    <property type="protein sequence ID" value="RDX69159.1"/>
    <property type="molecule type" value="Genomic_DNA"/>
</dbReference>
<evidence type="ECO:0000256" key="2">
    <source>
        <dbReference type="ARBA" id="ARBA00022801"/>
    </source>
</evidence>